<accession>A0AAE1FMX7</accession>
<gene>
    <name evidence="2" type="ORF">Pcinc_018815</name>
</gene>
<evidence type="ECO:0000313" key="2">
    <source>
        <dbReference type="EMBL" id="KAK3876380.1"/>
    </source>
</evidence>
<reference evidence="2" key="1">
    <citation type="submission" date="2023-10" db="EMBL/GenBank/DDBJ databases">
        <title>Genome assemblies of two species of porcelain crab, Petrolisthes cinctipes and Petrolisthes manimaculis (Anomura: Porcellanidae).</title>
        <authorList>
            <person name="Angst P."/>
        </authorList>
    </citation>
    <scope>NUCLEOTIDE SEQUENCE</scope>
    <source>
        <strain evidence="2">PB745_01</strain>
        <tissue evidence="2">Gill</tissue>
    </source>
</reference>
<keyword evidence="3" id="KW-1185">Reference proteome</keyword>
<proteinExistence type="predicted"/>
<feature type="compositionally biased region" description="Acidic residues" evidence="1">
    <location>
        <begin position="43"/>
        <end position="64"/>
    </location>
</feature>
<evidence type="ECO:0000256" key="1">
    <source>
        <dbReference type="SAM" id="MobiDB-lite"/>
    </source>
</evidence>
<feature type="region of interest" description="Disordered" evidence="1">
    <location>
        <begin position="31"/>
        <end position="94"/>
    </location>
</feature>
<name>A0AAE1FMX7_PETCI</name>
<dbReference type="EMBL" id="JAWQEG010001829">
    <property type="protein sequence ID" value="KAK3876380.1"/>
    <property type="molecule type" value="Genomic_DNA"/>
</dbReference>
<dbReference type="Proteomes" id="UP001286313">
    <property type="component" value="Unassembled WGS sequence"/>
</dbReference>
<dbReference type="AlphaFoldDB" id="A0AAE1FMX7"/>
<feature type="compositionally biased region" description="Basic and acidic residues" evidence="1">
    <location>
        <begin position="70"/>
        <end position="80"/>
    </location>
</feature>
<sequence length="313" mass="34242">MFGQGVITDQMARHPSITLRLTRFKTSNTMYNNTWRYKNQEEGKDEEDEDEEEQDEEEQQELEEGGIGGRGREGRGEANRRMASASESQETARWHDCRGKGEAFCCVHGDAPGPSRAPLDVHGGVQLLCVLLVCPAVWPPPAGRGALGSSLHHPLPSTPSLSSFSHLHALPTSPPSPPDLPSLPSPPYLTFMPSLPHIPTLPTFPPFHALTTILPLHALLPPLLFPPTPSLPPLPRPHYHPSLTRPPYLPSLPRPPYLPSHALPTFPPSPPPVVFLTVPGNRKYKTLVDGATDCNVKPLLSDHISLRLSDGAR</sequence>
<comment type="caution">
    <text evidence="2">The sequence shown here is derived from an EMBL/GenBank/DDBJ whole genome shotgun (WGS) entry which is preliminary data.</text>
</comment>
<protein>
    <submittedName>
        <fullName evidence="2">Uncharacterized protein</fullName>
    </submittedName>
</protein>
<organism evidence="2 3">
    <name type="scientific">Petrolisthes cinctipes</name>
    <name type="common">Flat porcelain crab</name>
    <dbReference type="NCBI Taxonomy" id="88211"/>
    <lineage>
        <taxon>Eukaryota</taxon>
        <taxon>Metazoa</taxon>
        <taxon>Ecdysozoa</taxon>
        <taxon>Arthropoda</taxon>
        <taxon>Crustacea</taxon>
        <taxon>Multicrustacea</taxon>
        <taxon>Malacostraca</taxon>
        <taxon>Eumalacostraca</taxon>
        <taxon>Eucarida</taxon>
        <taxon>Decapoda</taxon>
        <taxon>Pleocyemata</taxon>
        <taxon>Anomura</taxon>
        <taxon>Galatheoidea</taxon>
        <taxon>Porcellanidae</taxon>
        <taxon>Petrolisthes</taxon>
    </lineage>
</organism>
<evidence type="ECO:0000313" key="3">
    <source>
        <dbReference type="Proteomes" id="UP001286313"/>
    </source>
</evidence>